<feature type="chain" id="PRO_5017003643" description="Lipoprotein" evidence="1">
    <location>
        <begin position="18"/>
        <end position="174"/>
    </location>
</feature>
<feature type="signal peptide" evidence="1">
    <location>
        <begin position="1"/>
        <end position="17"/>
    </location>
</feature>
<protein>
    <recommendedName>
        <fullName evidence="4">Lipoprotein</fullName>
    </recommendedName>
</protein>
<dbReference type="EMBL" id="UGRO01000002">
    <property type="protein sequence ID" value="SUA17576.1"/>
    <property type="molecule type" value="Genomic_DNA"/>
</dbReference>
<accession>A0A378VL19</accession>
<dbReference type="Proteomes" id="UP000254193">
    <property type="component" value="Unassembled WGS sequence"/>
</dbReference>
<evidence type="ECO:0000313" key="2">
    <source>
        <dbReference type="EMBL" id="SUA17576.1"/>
    </source>
</evidence>
<gene>
    <name evidence="2" type="ORF">NCTC10616_01257</name>
</gene>
<evidence type="ECO:0000313" key="3">
    <source>
        <dbReference type="Proteomes" id="UP000254193"/>
    </source>
</evidence>
<sequence>MRPTTILLALLAAKLLAACAPYTLPLPQTRPRLAQDVQWFKWERYNKGQEPVQTGILAAEQLEDGIRFVQTDILGAPVSRQTISGGGWKNDGFVMPNMPSRRLFAALLPLITAENAAPPYPGLKQAGGGASFCKEGTLFRYRNRDIWCVNRAGGQFLITLPDQTRWSVTPIETL</sequence>
<proteinExistence type="predicted"/>
<evidence type="ECO:0008006" key="4">
    <source>
        <dbReference type="Google" id="ProtNLM"/>
    </source>
</evidence>
<dbReference type="RefSeq" id="WP_115119461.1">
    <property type="nucleotide sequence ID" value="NZ_UGRO01000002.1"/>
</dbReference>
<keyword evidence="1" id="KW-0732">Signal</keyword>
<reference evidence="2 3" key="1">
    <citation type="submission" date="2018-06" db="EMBL/GenBank/DDBJ databases">
        <authorList>
            <consortium name="Pathogen Informatics"/>
            <person name="Doyle S."/>
        </authorList>
    </citation>
    <scope>NUCLEOTIDE SEQUENCE [LARGE SCALE GENOMIC DNA]</scope>
    <source>
        <strain evidence="2 3">NCTC10616</strain>
    </source>
</reference>
<evidence type="ECO:0000256" key="1">
    <source>
        <dbReference type="SAM" id="SignalP"/>
    </source>
</evidence>
<organism evidence="2 3">
    <name type="scientific">Neisseria lactamica</name>
    <dbReference type="NCBI Taxonomy" id="486"/>
    <lineage>
        <taxon>Bacteria</taxon>
        <taxon>Pseudomonadati</taxon>
        <taxon>Pseudomonadota</taxon>
        <taxon>Betaproteobacteria</taxon>
        <taxon>Neisseriales</taxon>
        <taxon>Neisseriaceae</taxon>
        <taxon>Neisseria</taxon>
    </lineage>
</organism>
<keyword evidence="3" id="KW-1185">Reference proteome</keyword>
<name>A0A378VL19_NEILA</name>
<dbReference type="AlphaFoldDB" id="A0A378VL19"/>